<evidence type="ECO:0000313" key="1">
    <source>
        <dbReference type="EMBL" id="CAG7866918.1"/>
    </source>
</evidence>
<dbReference type="EMBL" id="LS974625">
    <property type="protein sequence ID" value="CAG7866918.1"/>
    <property type="molecule type" value="Genomic_DNA"/>
</dbReference>
<organism evidence="1 2">
    <name type="scientific">Brassica campestris</name>
    <name type="common">Field mustard</name>
    <dbReference type="NCBI Taxonomy" id="3711"/>
    <lineage>
        <taxon>Eukaryota</taxon>
        <taxon>Viridiplantae</taxon>
        <taxon>Streptophyta</taxon>
        <taxon>Embryophyta</taxon>
        <taxon>Tracheophyta</taxon>
        <taxon>Spermatophyta</taxon>
        <taxon>Magnoliopsida</taxon>
        <taxon>eudicotyledons</taxon>
        <taxon>Gunneridae</taxon>
        <taxon>Pentapetalae</taxon>
        <taxon>rosids</taxon>
        <taxon>malvids</taxon>
        <taxon>Brassicales</taxon>
        <taxon>Brassicaceae</taxon>
        <taxon>Brassiceae</taxon>
        <taxon>Brassica</taxon>
    </lineage>
</organism>
<reference evidence="1 2" key="1">
    <citation type="submission" date="2021-07" db="EMBL/GenBank/DDBJ databases">
        <authorList>
            <consortium name="Genoscope - CEA"/>
            <person name="William W."/>
        </authorList>
    </citation>
    <scope>NUCLEOTIDE SEQUENCE [LARGE SCALE GENOMIC DNA]</scope>
</reference>
<sequence length="55" mass="6553">MRSFFSHQWQNRKYIIFNLTILFFFFCKNATAVNHGFVLNLQTLSVFHVILASKL</sequence>
<evidence type="ECO:0000313" key="2">
    <source>
        <dbReference type="Proteomes" id="UP000694005"/>
    </source>
</evidence>
<dbReference type="AlphaFoldDB" id="A0A8D9D507"/>
<proteinExistence type="predicted"/>
<accession>A0A8D9D507</accession>
<name>A0A8D9D507_BRACM</name>
<dbReference type="Gramene" id="A09p73850.2_BraZ1">
    <property type="protein sequence ID" value="A09p73850.2_BraZ1.CDS.1"/>
    <property type="gene ID" value="A09g73850.2_BraZ1"/>
</dbReference>
<dbReference type="Proteomes" id="UP000694005">
    <property type="component" value="Chromosome A09"/>
</dbReference>
<protein>
    <submittedName>
        <fullName evidence="1">Uncharacterized protein</fullName>
    </submittedName>
</protein>
<gene>
    <name evidence="1" type="ORF">BRAPAZ1V2_A09P73850.2</name>
</gene>